<dbReference type="CDD" id="cd04186">
    <property type="entry name" value="GT_2_like_c"/>
    <property type="match status" value="1"/>
</dbReference>
<keyword evidence="3" id="KW-0808">Transferase</keyword>
<proteinExistence type="inferred from homology"/>
<evidence type="ECO:0000256" key="1">
    <source>
        <dbReference type="ARBA" id="ARBA00006739"/>
    </source>
</evidence>
<evidence type="ECO:0000313" key="6">
    <source>
        <dbReference type="Proteomes" id="UP001196980"/>
    </source>
</evidence>
<sequence>MREPVVSVVMLCYNRREDTREGLAHLTTQSYKNLDIVVVDNCSSDGTAEMVQQEYPGVTLIRMPKNVGVGAYNEGFRAGRGDYVIIIDDDSFPSEGSIKRMVEKFQGDPTLGIVAFDVRDYAQYNNVCPEDTTTTAAMPASGNVGAYIMSFNGAGAGVRKEILDKLGGYPDEFFLYANELDLAFRVWDNGYRIESFPDVVAYHKTSAVNRLSERAPFYYTRNTFWLTWKHYPFDMMLKANVVLIYHVFYHTMEQSTTVYFRALADAISRFRKIRKKRKPVKREIASKIRVPLRLPFTMYR</sequence>
<protein>
    <submittedName>
        <fullName evidence="5">Glycosyltransferase family 2 protein</fullName>
    </submittedName>
</protein>
<dbReference type="PANTHER" id="PTHR43179">
    <property type="entry name" value="RHAMNOSYLTRANSFERASE WBBL"/>
    <property type="match status" value="1"/>
</dbReference>
<evidence type="ECO:0000259" key="4">
    <source>
        <dbReference type="Pfam" id="PF00535"/>
    </source>
</evidence>
<keyword evidence="6" id="KW-1185">Reference proteome</keyword>
<evidence type="ECO:0000256" key="3">
    <source>
        <dbReference type="ARBA" id="ARBA00022679"/>
    </source>
</evidence>
<comment type="caution">
    <text evidence="5">The sequence shown here is derived from an EMBL/GenBank/DDBJ whole genome shotgun (WGS) entry which is preliminary data.</text>
</comment>
<reference evidence="5 6" key="1">
    <citation type="journal article" date="2020" name="J Geophys Res Biogeosci">
        <title>Magnetotaxis as an Adaptation to Enable Bacterial Shuttling of Microbial Sulfur and Sulfur Cycling Across Aquatic Oxic#Anoxic Interfaces.</title>
        <authorList>
            <person name="Li J."/>
            <person name="Liu P."/>
            <person name="Wang J."/>
            <person name="Roberts A.P."/>
            <person name="Pan Y."/>
        </authorList>
    </citation>
    <scope>NUCLEOTIDE SEQUENCE [LARGE SCALE GENOMIC DNA]</scope>
    <source>
        <strain evidence="5 6">MYR-1_YQ</strain>
    </source>
</reference>
<evidence type="ECO:0000256" key="2">
    <source>
        <dbReference type="ARBA" id="ARBA00022676"/>
    </source>
</evidence>
<dbReference type="SUPFAM" id="SSF53448">
    <property type="entry name" value="Nucleotide-diphospho-sugar transferases"/>
    <property type="match status" value="1"/>
</dbReference>
<dbReference type="PANTHER" id="PTHR43179:SF12">
    <property type="entry name" value="GALACTOFURANOSYLTRANSFERASE GLFT2"/>
    <property type="match status" value="1"/>
</dbReference>
<gene>
    <name evidence="5" type="ORF">HWQ67_00075</name>
</gene>
<dbReference type="Proteomes" id="UP001196980">
    <property type="component" value="Unassembled WGS sequence"/>
</dbReference>
<evidence type="ECO:0000313" key="5">
    <source>
        <dbReference type="EMBL" id="MBV6339972.1"/>
    </source>
</evidence>
<dbReference type="Pfam" id="PF00535">
    <property type="entry name" value="Glycos_transf_2"/>
    <property type="match status" value="1"/>
</dbReference>
<accession>A0ABS6RTM0</accession>
<feature type="domain" description="Glycosyltransferase 2-like" evidence="4">
    <location>
        <begin position="7"/>
        <end position="122"/>
    </location>
</feature>
<name>A0ABS6RTM0_9BACT</name>
<dbReference type="Gene3D" id="3.90.550.10">
    <property type="entry name" value="Spore Coat Polysaccharide Biosynthesis Protein SpsA, Chain A"/>
    <property type="match status" value="1"/>
</dbReference>
<organism evidence="5 6">
    <name type="scientific">Candidatus Magnetobacterium casense</name>
    <dbReference type="NCBI Taxonomy" id="1455061"/>
    <lineage>
        <taxon>Bacteria</taxon>
        <taxon>Pseudomonadati</taxon>
        <taxon>Nitrospirota</taxon>
        <taxon>Thermodesulfovibrionia</taxon>
        <taxon>Thermodesulfovibrionales</taxon>
        <taxon>Candidatus Magnetobacteriaceae</taxon>
        <taxon>Candidatus Magnetobacterium</taxon>
    </lineage>
</organism>
<comment type="similarity">
    <text evidence="1">Belongs to the glycosyltransferase 2 family.</text>
</comment>
<dbReference type="EMBL" id="JABXWD010000001">
    <property type="protein sequence ID" value="MBV6339972.1"/>
    <property type="molecule type" value="Genomic_DNA"/>
</dbReference>
<dbReference type="InterPro" id="IPR001173">
    <property type="entry name" value="Glyco_trans_2-like"/>
</dbReference>
<keyword evidence="2" id="KW-0328">Glycosyltransferase</keyword>
<dbReference type="InterPro" id="IPR029044">
    <property type="entry name" value="Nucleotide-diphossugar_trans"/>
</dbReference>